<comment type="caution">
    <text evidence="3">The sequence shown here is derived from an EMBL/GenBank/DDBJ whole genome shotgun (WGS) entry which is preliminary data.</text>
</comment>
<feature type="transmembrane region" description="Helical" evidence="1">
    <location>
        <begin position="142"/>
        <end position="163"/>
    </location>
</feature>
<dbReference type="AlphaFoldDB" id="A0A418PYP8"/>
<evidence type="ECO:0000256" key="1">
    <source>
        <dbReference type="SAM" id="Phobius"/>
    </source>
</evidence>
<evidence type="ECO:0000313" key="4">
    <source>
        <dbReference type="Proteomes" id="UP000285023"/>
    </source>
</evidence>
<dbReference type="GO" id="GO:0003677">
    <property type="term" value="F:DNA binding"/>
    <property type="evidence" value="ECO:0007669"/>
    <property type="project" value="InterPro"/>
</dbReference>
<dbReference type="PROSITE" id="PS50930">
    <property type="entry name" value="HTH_LYTTR"/>
    <property type="match status" value="1"/>
</dbReference>
<sequence length="285" mass="32219">MRRQLRREHISVSLRTVFEQATFRERRQKFVSDAGERMEGWTVRLAVVIAAGLLLGRLGPFGTFAELASFERYAYWVGLTLLMWLQGVAILSLLVTSMEERRWPRWPIVIAAALLASIPTSFEVAWAEMLLRVERDLGARDLLAIAGDVSLLSVPLLLLTHGWTVRREDGLLRAEGHPPRDRLVKFAEVGGIGALLAVNSEDHYVRLYTDRTDQLVAMRFADALSALTLEDGLQVHRRWWVATRAVETISKEGDGLQIRLRNGLTVPVSRSFAQQVRKVWVGRIA</sequence>
<feature type="transmembrane region" description="Helical" evidence="1">
    <location>
        <begin position="41"/>
        <end position="61"/>
    </location>
</feature>
<feature type="transmembrane region" description="Helical" evidence="1">
    <location>
        <begin position="106"/>
        <end position="122"/>
    </location>
</feature>
<dbReference type="SMART" id="SM00850">
    <property type="entry name" value="LytTR"/>
    <property type="match status" value="1"/>
</dbReference>
<dbReference type="Proteomes" id="UP000285023">
    <property type="component" value="Unassembled WGS sequence"/>
</dbReference>
<feature type="transmembrane region" description="Helical" evidence="1">
    <location>
        <begin position="73"/>
        <end position="94"/>
    </location>
</feature>
<dbReference type="Gene3D" id="2.40.50.1020">
    <property type="entry name" value="LytTr DNA-binding domain"/>
    <property type="match status" value="1"/>
</dbReference>
<keyword evidence="1" id="KW-0812">Transmembrane</keyword>
<dbReference type="InterPro" id="IPR007492">
    <property type="entry name" value="LytTR_DNA-bd_dom"/>
</dbReference>
<accession>A0A418PYP8</accession>
<dbReference type="Pfam" id="PF04397">
    <property type="entry name" value="LytTR"/>
    <property type="match status" value="1"/>
</dbReference>
<reference evidence="3 4" key="1">
    <citation type="submission" date="2018-09" db="EMBL/GenBank/DDBJ databases">
        <title>Sphingomonas sp. DAC4.</title>
        <authorList>
            <person name="Seo T."/>
        </authorList>
    </citation>
    <scope>NUCLEOTIDE SEQUENCE [LARGE SCALE GENOMIC DNA]</scope>
    <source>
        <strain evidence="3 4">DAC4</strain>
    </source>
</reference>
<evidence type="ECO:0000259" key="2">
    <source>
        <dbReference type="PROSITE" id="PS50930"/>
    </source>
</evidence>
<dbReference type="EMBL" id="QXTF01000004">
    <property type="protein sequence ID" value="RIX27115.1"/>
    <property type="molecule type" value="Genomic_DNA"/>
</dbReference>
<organism evidence="3 4">
    <name type="scientific">Sphingomonas edaphi</name>
    <dbReference type="NCBI Taxonomy" id="2315689"/>
    <lineage>
        <taxon>Bacteria</taxon>
        <taxon>Pseudomonadati</taxon>
        <taxon>Pseudomonadota</taxon>
        <taxon>Alphaproteobacteria</taxon>
        <taxon>Sphingomonadales</taxon>
        <taxon>Sphingomonadaceae</taxon>
        <taxon>Sphingomonas</taxon>
    </lineage>
</organism>
<name>A0A418PYP8_9SPHN</name>
<protein>
    <submittedName>
        <fullName evidence="3">LytTR family transcriptional regulator</fullName>
    </submittedName>
</protein>
<evidence type="ECO:0000313" key="3">
    <source>
        <dbReference type="EMBL" id="RIX27115.1"/>
    </source>
</evidence>
<proteinExistence type="predicted"/>
<feature type="domain" description="HTH LytTR-type" evidence="2">
    <location>
        <begin position="192"/>
        <end position="282"/>
    </location>
</feature>
<keyword evidence="4" id="KW-1185">Reference proteome</keyword>
<gene>
    <name evidence="3" type="ORF">D3M59_11230</name>
</gene>
<keyword evidence="1" id="KW-0472">Membrane</keyword>
<keyword evidence="1" id="KW-1133">Transmembrane helix</keyword>